<name>A0A1H0I2Y1_9ACTN</name>
<gene>
    <name evidence="1" type="ORF">SAMN04515671_0330</name>
</gene>
<proteinExistence type="predicted"/>
<keyword evidence="2" id="KW-1185">Reference proteome</keyword>
<accession>A0A1H0I2Y1</accession>
<dbReference type="AlphaFoldDB" id="A0A1H0I2Y1"/>
<dbReference type="Proteomes" id="UP000198741">
    <property type="component" value="Chromosome I"/>
</dbReference>
<organism evidence="1 2">
    <name type="scientific">Nakamurella panacisegetis</name>
    <dbReference type="NCBI Taxonomy" id="1090615"/>
    <lineage>
        <taxon>Bacteria</taxon>
        <taxon>Bacillati</taxon>
        <taxon>Actinomycetota</taxon>
        <taxon>Actinomycetes</taxon>
        <taxon>Nakamurellales</taxon>
        <taxon>Nakamurellaceae</taxon>
        <taxon>Nakamurella</taxon>
    </lineage>
</organism>
<dbReference type="EMBL" id="LT629710">
    <property type="protein sequence ID" value="SDO25745.1"/>
    <property type="molecule type" value="Genomic_DNA"/>
</dbReference>
<sequence>MVALPASPRARSLQATESGLAGTQTRLFAKTGLLVRAGASLTIGIGPGFADRARIGWGVSPIAAELTVTDCQDPARPEGTWLAYAGGYYVDRPMCLPILITTGRRSAQVSIGVGTTCPGQQAVETGDVPDSTARTG</sequence>
<evidence type="ECO:0000313" key="1">
    <source>
        <dbReference type="EMBL" id="SDO25745.1"/>
    </source>
</evidence>
<evidence type="ECO:0000313" key="2">
    <source>
        <dbReference type="Proteomes" id="UP000198741"/>
    </source>
</evidence>
<reference evidence="1 2" key="1">
    <citation type="submission" date="2016-10" db="EMBL/GenBank/DDBJ databases">
        <authorList>
            <person name="de Groot N.N."/>
        </authorList>
    </citation>
    <scope>NUCLEOTIDE SEQUENCE [LARGE SCALE GENOMIC DNA]</scope>
    <source>
        <strain evidence="2">P4-7,KCTC 19426,CECT 7604</strain>
    </source>
</reference>
<protein>
    <submittedName>
        <fullName evidence="1">Uncharacterized protein</fullName>
    </submittedName>
</protein>